<dbReference type="SUPFAM" id="SSF56672">
    <property type="entry name" value="DNA/RNA polymerases"/>
    <property type="match status" value="1"/>
</dbReference>
<feature type="domain" description="Reverse transcriptase" evidence="2">
    <location>
        <begin position="1"/>
        <end position="372"/>
    </location>
</feature>
<dbReference type="CDD" id="cd01651">
    <property type="entry name" value="RT_G2_intron"/>
    <property type="match status" value="1"/>
</dbReference>
<dbReference type="InterPro" id="IPR043502">
    <property type="entry name" value="DNA/RNA_pol_sf"/>
</dbReference>
<dbReference type="GO" id="GO:0003964">
    <property type="term" value="F:RNA-directed DNA polymerase activity"/>
    <property type="evidence" value="ECO:0007669"/>
    <property type="project" value="UniProtKB-KW"/>
</dbReference>
<evidence type="ECO:0000313" key="3">
    <source>
        <dbReference type="EMBL" id="MFC4097082.1"/>
    </source>
</evidence>
<protein>
    <submittedName>
        <fullName evidence="3">Reverse transcriptase/maturase family protein</fullName>
        <ecNumber evidence="3">2.7.7.49</ecNumber>
    </submittedName>
</protein>
<comment type="caution">
    <text evidence="3">The sequence shown here is derived from an EMBL/GenBank/DDBJ whole genome shotgun (WGS) entry which is preliminary data.</text>
</comment>
<keyword evidence="3" id="KW-0695">RNA-directed DNA polymerase</keyword>
<dbReference type="RefSeq" id="WP_192461794.1">
    <property type="nucleotide sequence ID" value="NZ_JACYFJ010000002.1"/>
</dbReference>
<dbReference type="InterPro" id="IPR000477">
    <property type="entry name" value="RT_dom"/>
</dbReference>
<keyword evidence="4" id="KW-1185">Reference proteome</keyword>
<reference evidence="4" key="1">
    <citation type="journal article" date="2019" name="Int. J. Syst. Evol. Microbiol.">
        <title>The Global Catalogue of Microorganisms (GCM) 10K type strain sequencing project: providing services to taxonomists for standard genome sequencing and annotation.</title>
        <authorList>
            <consortium name="The Broad Institute Genomics Platform"/>
            <consortium name="The Broad Institute Genome Sequencing Center for Infectious Disease"/>
            <person name="Wu L."/>
            <person name="Ma J."/>
        </authorList>
    </citation>
    <scope>NUCLEOTIDE SEQUENCE [LARGE SCALE GENOMIC DNA]</scope>
    <source>
        <strain evidence="4">CECT 7477</strain>
    </source>
</reference>
<dbReference type="EMBL" id="JBHSAW010000010">
    <property type="protein sequence ID" value="MFC4097082.1"/>
    <property type="molecule type" value="Genomic_DNA"/>
</dbReference>
<evidence type="ECO:0000259" key="2">
    <source>
        <dbReference type="PROSITE" id="PS50878"/>
    </source>
</evidence>
<comment type="similarity">
    <text evidence="1">Belongs to the bacterial reverse transcriptase family.</text>
</comment>
<sequence>MTKKKDWFKDRKYIHFTNRTPGGAKKGIEKFLSKPKNISRHSFSPLIQKSLSNRRYKFSFDSGGNYRRSHKSYEKGQYVSNRKIRTILYATHLDSQIYSYYSQKVLSPMYEDYLARDPHLYEAVTAYRSIKEESSDFGKNNVHFARDVFNEIKKRKECVALAMDIKNFFPSLDHHILKRTWSKILKSKSLPKDHFNIYKSITRFSYVKLNDLRTLGHNFDEKKISLNKRKGRHTFFYNIKELVNSNVIIHKNQKINESKSLIGIPQGLPISALLANIYMSPFDEKIIAKLVKKYNVFYRRYSDDIVFICNKNQIKKVEEFVDEKISEVRLTISEEKTERTFFKSINNELISYKKCNQTIKLNVPFTYLGFEFYGNRTLIKASNISAFYREMKQSISRKHRFSEKIKEKHLLDSTPIFKTKIYRLYSYRGRKSRTLNNHLKTKTNNIKPKKFQGNYFKYLHKAANELEAPEIKRQLRNHWKILQRTMKKYDFSNVKD</sequence>
<name>A0ABV8JQC7_9FLAO</name>
<proteinExistence type="inferred from homology"/>
<dbReference type="PANTHER" id="PTHR34047">
    <property type="entry name" value="NUCLEAR INTRON MATURASE 1, MITOCHONDRIAL-RELATED"/>
    <property type="match status" value="1"/>
</dbReference>
<keyword evidence="3" id="KW-0808">Transferase</keyword>
<gene>
    <name evidence="3" type="ORF">ACFOUT_14425</name>
</gene>
<organism evidence="3 4">
    <name type="scientific">Euzebyella saccharophila</name>
    <dbReference type="NCBI Taxonomy" id="679664"/>
    <lineage>
        <taxon>Bacteria</taxon>
        <taxon>Pseudomonadati</taxon>
        <taxon>Bacteroidota</taxon>
        <taxon>Flavobacteriia</taxon>
        <taxon>Flavobacteriales</taxon>
        <taxon>Flavobacteriaceae</taxon>
        <taxon>Euzebyella</taxon>
    </lineage>
</organism>
<dbReference type="PROSITE" id="PS50878">
    <property type="entry name" value="RT_POL"/>
    <property type="match status" value="1"/>
</dbReference>
<dbReference type="EC" id="2.7.7.49" evidence="3"/>
<dbReference type="PANTHER" id="PTHR34047:SF8">
    <property type="entry name" value="PROTEIN YKFC"/>
    <property type="match status" value="1"/>
</dbReference>
<accession>A0ABV8JQC7</accession>
<evidence type="ECO:0000313" key="4">
    <source>
        <dbReference type="Proteomes" id="UP001595814"/>
    </source>
</evidence>
<dbReference type="Pfam" id="PF00078">
    <property type="entry name" value="RVT_1"/>
    <property type="match status" value="1"/>
</dbReference>
<dbReference type="InterPro" id="IPR051083">
    <property type="entry name" value="GrpII_Intron_Splice-Mob/Def"/>
</dbReference>
<dbReference type="Proteomes" id="UP001595814">
    <property type="component" value="Unassembled WGS sequence"/>
</dbReference>
<evidence type="ECO:0000256" key="1">
    <source>
        <dbReference type="ARBA" id="ARBA00034120"/>
    </source>
</evidence>
<keyword evidence="3" id="KW-0548">Nucleotidyltransferase</keyword>